<feature type="region of interest" description="Disordered" evidence="2">
    <location>
        <begin position="471"/>
        <end position="491"/>
    </location>
</feature>
<feature type="coiled-coil region" evidence="1">
    <location>
        <begin position="95"/>
        <end position="122"/>
    </location>
</feature>
<feature type="coiled-coil region" evidence="1">
    <location>
        <begin position="13"/>
        <end position="40"/>
    </location>
</feature>
<dbReference type="RefSeq" id="WP_086201399.1">
    <property type="nucleotide sequence ID" value="NZ_LXZG01000095.1"/>
</dbReference>
<dbReference type="EMBL" id="LXZO01000044">
    <property type="protein sequence ID" value="PAY49200.1"/>
    <property type="molecule type" value="Genomic_DNA"/>
</dbReference>
<accession>A0A9X6S5Z8</accession>
<evidence type="ECO:0000256" key="2">
    <source>
        <dbReference type="SAM" id="MobiDB-lite"/>
    </source>
</evidence>
<name>A0A9X6S5Z8_9LACO</name>
<gene>
    <name evidence="3" type="ORF">A8C52_04465</name>
</gene>
<reference evidence="3 4" key="1">
    <citation type="submission" date="2016-05" db="EMBL/GenBank/DDBJ databases">
        <authorList>
            <person name="Lee J.-Y."/>
            <person name="Kim E.B."/>
            <person name="Choi Y.-J."/>
        </authorList>
    </citation>
    <scope>NUCLEOTIDE SEQUENCE [LARGE SCALE GENOMIC DNA]</scope>
    <source>
        <strain evidence="3 4">KLA006</strain>
    </source>
</reference>
<evidence type="ECO:0000313" key="4">
    <source>
        <dbReference type="Proteomes" id="UP000218139"/>
    </source>
</evidence>
<protein>
    <submittedName>
        <fullName evidence="3">Uncharacterized protein</fullName>
    </submittedName>
</protein>
<sequence>MADGSGYKITQQIEEELALIKEVKAMAQEAHAEKNTHKKNTNKIRAWRVKVKMALQKQEESRLNSIEKQAYELALNRYTEKLNDMLAIKLLVDSKQKAKQTLTTLTQLMQQAENSKPKLEELATKVNPEAAENLLEEVNYYKSNLLKNYTDIQEWITENNNSYEMIKVADEDNIALNQQLKERADNIVSVLNNRVGLTLYKTQTTRNQLDIVATDDAYDQYQRWLSRLNYKLHDLENNSYMSYEKLDFNEFKRTLGVVLMFGNLDYSDEAYQAYLDNEPLKRGDSKLAELENRYLSPLPFKLHKTTKRVRQAKNIDPLSIYSYPDIRNIDVHDVEDGIPEGVLAELNHFSSGAYNRTSENTDRINEIASQFNLPDIELEIETVALSADFNRKVAQLLDFANQVGQGQRNSIRGLRYIMQFKVKTERLIGATDKQVVAFNNAYLEFERASNNLENWIKSAWWQFGGQGERDKRVWSPKKGRTTSLPSLRKKK</sequence>
<dbReference type="AlphaFoldDB" id="A0A9X6S5Z8"/>
<comment type="caution">
    <text evidence="3">The sequence shown here is derived from an EMBL/GenBank/DDBJ whole genome shotgun (WGS) entry which is preliminary data.</text>
</comment>
<keyword evidence="1" id="KW-0175">Coiled coil</keyword>
<evidence type="ECO:0000256" key="1">
    <source>
        <dbReference type="SAM" id="Coils"/>
    </source>
</evidence>
<organism evidence="3 4">
    <name type="scientific">Ligilactobacillus salivarius</name>
    <dbReference type="NCBI Taxonomy" id="1624"/>
    <lineage>
        <taxon>Bacteria</taxon>
        <taxon>Bacillati</taxon>
        <taxon>Bacillota</taxon>
        <taxon>Bacilli</taxon>
        <taxon>Lactobacillales</taxon>
        <taxon>Lactobacillaceae</taxon>
        <taxon>Ligilactobacillus</taxon>
    </lineage>
</organism>
<dbReference type="Proteomes" id="UP000218139">
    <property type="component" value="Unassembled WGS sequence"/>
</dbReference>
<proteinExistence type="predicted"/>
<evidence type="ECO:0000313" key="3">
    <source>
        <dbReference type="EMBL" id="PAY49200.1"/>
    </source>
</evidence>